<sequence>MKLLYWLDEWSALDKQEQQARLPITGEDLLDDVFVKYEFVDLNKPLLFTFSPAGTNLQQQDLHSDFAPWGYSLAQKQNVNIISFQHLGKSNWFRSRNLIFFLEQLSTLLAPFESRLGYGLSRGGFAIGAFAKLLQLDQVLLFHPVSTKNTVLVPWDDRSSTEIAQQFDWQGDYHDLDLGDAKGYIIYDPTNKIDRLHAKRYSQLTHLRVFGMGHGTHATYLNKFGFYKQVAVDFIRHQQIDIAQFRHQTKTLRLKEDYYDSLNKANANSSHRLGLLSTAHNVLIDEKKAHVKEHKKTIDIQPLVDIATKHQQENPQDALKLLEVAKKIAPDDLLVEHKLQQLEWVL</sequence>
<dbReference type="OrthoDB" id="5826754at2"/>
<organism evidence="1 2">
    <name type="scientific">Vibrio algivorus</name>
    <dbReference type="NCBI Taxonomy" id="1667024"/>
    <lineage>
        <taxon>Bacteria</taxon>
        <taxon>Pseudomonadati</taxon>
        <taxon>Pseudomonadota</taxon>
        <taxon>Gammaproteobacteria</taxon>
        <taxon>Vibrionales</taxon>
        <taxon>Vibrionaceae</taxon>
        <taxon>Vibrio</taxon>
    </lineage>
</organism>
<proteinExistence type="predicted"/>
<dbReference type="RefSeq" id="WP_144388883.1">
    <property type="nucleotide sequence ID" value="NZ_CANNCB010000036.1"/>
</dbReference>
<name>A0A557NZC8_9VIBR</name>
<dbReference type="AlphaFoldDB" id="A0A557NZC8"/>
<dbReference type="Proteomes" id="UP000319828">
    <property type="component" value="Unassembled WGS sequence"/>
</dbReference>
<reference evidence="1 2" key="1">
    <citation type="submission" date="2019-07" db="EMBL/GenBank/DDBJ databases">
        <title>The draft genome sequence of Vibrio algivorus M1486.</title>
        <authorList>
            <person name="Meng X."/>
        </authorList>
    </citation>
    <scope>NUCLEOTIDE SEQUENCE [LARGE SCALE GENOMIC DNA]</scope>
    <source>
        <strain evidence="1 2">M1486</strain>
    </source>
</reference>
<protein>
    <submittedName>
        <fullName evidence="1">Cytosolic protein</fullName>
    </submittedName>
</protein>
<dbReference type="EMBL" id="VMKJ01000037">
    <property type="protein sequence ID" value="TVO33768.1"/>
    <property type="molecule type" value="Genomic_DNA"/>
</dbReference>
<accession>A0A557NZC8</accession>
<evidence type="ECO:0000313" key="2">
    <source>
        <dbReference type="Proteomes" id="UP000319828"/>
    </source>
</evidence>
<gene>
    <name evidence="1" type="ORF">FOF44_14745</name>
</gene>
<comment type="caution">
    <text evidence="1">The sequence shown here is derived from an EMBL/GenBank/DDBJ whole genome shotgun (WGS) entry which is preliminary data.</text>
</comment>
<evidence type="ECO:0000313" key="1">
    <source>
        <dbReference type="EMBL" id="TVO33768.1"/>
    </source>
</evidence>